<organismHost>
    <name type="scientific">Gallus gallus</name>
    <name type="common">Chicken</name>
    <dbReference type="NCBI Taxonomy" id="9031"/>
</organismHost>
<organism evidence="1 2">
    <name type="scientific">Avian infectious bronchitis virus (strain Beaudette)</name>
    <name type="common">IBV</name>
    <dbReference type="NCBI Taxonomy" id="11122"/>
    <lineage>
        <taxon>Viruses</taxon>
        <taxon>Riboviria</taxon>
        <taxon>Orthornavirae</taxon>
        <taxon>Pisuviricota</taxon>
        <taxon>Pisoniviricetes</taxon>
        <taxon>Nidovirales</taxon>
        <taxon>Cornidovirineae</taxon>
        <taxon>Coronaviridae</taxon>
        <taxon>Orthocoronavirinae</taxon>
        <taxon>Gammacoronavirus</taxon>
        <taxon>Igacovirus</taxon>
        <taxon>Gammacoronavirus galli</taxon>
        <taxon>Avian coronavirus</taxon>
    </lineage>
</organism>
<dbReference type="EMBL" id="DQ001339">
    <property type="protein sequence ID" value="AAY24435.1"/>
    <property type="molecule type" value="Genomic_RNA"/>
</dbReference>
<protein>
    <submittedName>
        <fullName evidence="1">Truncated 3b protein</fullName>
    </submittedName>
</protein>
<name>A0AAU8NZY0_IBVB</name>
<evidence type="ECO:0000313" key="2">
    <source>
        <dbReference type="Proteomes" id="UP000180342"/>
    </source>
</evidence>
<reference evidence="1 2" key="1">
    <citation type="journal article" date="2005" name="Biochem. Biophys. Res. Commun.">
        <title>Selection of and recombination between minor variants lead to the adaptation of an avian coronavirus to primate cells.</title>
        <authorList>
            <person name="Fang S.G."/>
            <person name="Shen S."/>
            <person name="Tay F.P."/>
            <person name="Liu D.X."/>
        </authorList>
    </citation>
    <scope>NUCLEOTIDE SEQUENCE [LARGE SCALE GENOMIC DNA]</scope>
    <source>
        <strain evidence="1">Beaudette</strain>
    </source>
</reference>
<accession>A0AAU8NZY0</accession>
<sequence>MLNLEVIIETGEQVIQKNQFQFTAYFKCIKHRSI</sequence>
<evidence type="ECO:0000313" key="1">
    <source>
        <dbReference type="EMBL" id="AAY24435.1"/>
    </source>
</evidence>
<proteinExistence type="predicted"/>
<dbReference type="Proteomes" id="UP000180342">
    <property type="component" value="Genome"/>
</dbReference>